<keyword evidence="3 9" id="KW-0808">Transferase</keyword>
<dbReference type="PANTHER" id="PTHR12137">
    <property type="entry name" value="CARBOHYDRATE SULFOTRANSFERASE"/>
    <property type="match status" value="1"/>
</dbReference>
<organism evidence="10 11">
    <name type="scientific">Trichomalopsis sarcophagae</name>
    <dbReference type="NCBI Taxonomy" id="543379"/>
    <lineage>
        <taxon>Eukaryota</taxon>
        <taxon>Metazoa</taxon>
        <taxon>Ecdysozoa</taxon>
        <taxon>Arthropoda</taxon>
        <taxon>Hexapoda</taxon>
        <taxon>Insecta</taxon>
        <taxon>Pterygota</taxon>
        <taxon>Neoptera</taxon>
        <taxon>Endopterygota</taxon>
        <taxon>Hymenoptera</taxon>
        <taxon>Apocrita</taxon>
        <taxon>Proctotrupomorpha</taxon>
        <taxon>Chalcidoidea</taxon>
        <taxon>Pteromalidae</taxon>
        <taxon>Pteromalinae</taxon>
        <taxon>Trichomalopsis</taxon>
    </lineage>
</organism>
<feature type="non-terminal residue" evidence="10">
    <location>
        <position position="1"/>
    </location>
</feature>
<evidence type="ECO:0000256" key="1">
    <source>
        <dbReference type="ARBA" id="ARBA00004323"/>
    </source>
</evidence>
<evidence type="ECO:0000313" key="11">
    <source>
        <dbReference type="Proteomes" id="UP000215335"/>
    </source>
</evidence>
<keyword evidence="11" id="KW-1185">Reference proteome</keyword>
<dbReference type="GO" id="GO:0016051">
    <property type="term" value="P:carbohydrate biosynthetic process"/>
    <property type="evidence" value="ECO:0007669"/>
    <property type="project" value="InterPro"/>
</dbReference>
<dbReference type="AlphaFoldDB" id="A0A232FAS1"/>
<dbReference type="Proteomes" id="UP000215335">
    <property type="component" value="Unassembled WGS sequence"/>
</dbReference>
<evidence type="ECO:0000256" key="2">
    <source>
        <dbReference type="ARBA" id="ARBA00006339"/>
    </source>
</evidence>
<proteinExistence type="inferred from homology"/>
<keyword evidence="8 9" id="KW-0325">Glycoprotein</keyword>
<keyword evidence="7" id="KW-0472">Membrane</keyword>
<protein>
    <recommendedName>
        <fullName evidence="9">Carbohydrate sulfotransferase</fullName>
        <ecNumber evidence="9">2.8.2.-</ecNumber>
    </recommendedName>
</protein>
<keyword evidence="9" id="KW-0735">Signal-anchor</keyword>
<gene>
    <name evidence="10" type="ORF">TSAR_016185</name>
</gene>
<comment type="similarity">
    <text evidence="2 9">Belongs to the sulfotransferase 2 family.</text>
</comment>
<evidence type="ECO:0000256" key="7">
    <source>
        <dbReference type="ARBA" id="ARBA00023136"/>
    </source>
</evidence>
<comment type="caution">
    <text evidence="10">The sequence shown here is derived from an EMBL/GenBank/DDBJ whole genome shotgun (WGS) entry which is preliminary data.</text>
</comment>
<evidence type="ECO:0000256" key="5">
    <source>
        <dbReference type="ARBA" id="ARBA00022989"/>
    </source>
</evidence>
<evidence type="ECO:0000256" key="6">
    <source>
        <dbReference type="ARBA" id="ARBA00023034"/>
    </source>
</evidence>
<dbReference type="PANTHER" id="PTHR12137:SF63">
    <property type="entry name" value="CARBOHYDRATE SULFOTRANSFERASE"/>
    <property type="match status" value="1"/>
</dbReference>
<dbReference type="InterPro" id="IPR018011">
    <property type="entry name" value="Carb_sulfotrans_8-10"/>
</dbReference>
<evidence type="ECO:0000256" key="3">
    <source>
        <dbReference type="ARBA" id="ARBA00022679"/>
    </source>
</evidence>
<keyword evidence="6 9" id="KW-0333">Golgi apparatus</keyword>
<dbReference type="OrthoDB" id="2019940at2759"/>
<evidence type="ECO:0000313" key="10">
    <source>
        <dbReference type="EMBL" id="OXU27538.1"/>
    </source>
</evidence>
<dbReference type="GO" id="GO:0000139">
    <property type="term" value="C:Golgi membrane"/>
    <property type="evidence" value="ECO:0007669"/>
    <property type="project" value="UniProtKB-SubCell"/>
</dbReference>
<keyword evidence="9" id="KW-0119">Carbohydrate metabolism</keyword>
<dbReference type="GO" id="GO:0008146">
    <property type="term" value="F:sulfotransferase activity"/>
    <property type="evidence" value="ECO:0007669"/>
    <property type="project" value="InterPro"/>
</dbReference>
<sequence>SVTSMRFISIAVNRITMSRTLRRNVPKFLVLFTVGALFFLLLVRSKLVRSYDEPEYKNQDTERAKREAEIENRERIARVRRVCKKYQMGPFKSASSDVEFKEPPAPQYSVFYIDSKHNISYCPIYKSGSTTWIYNLCLLNGVSEEELSSGKEQISVIARRIMPELDYPEADVLLRKTAKLLIVRHPFERLLSAYRDKLENSVAGREHGSLHFYKRYGESIVRKYRDKKRPTPSSNQVILRAGLAAPAGIEPTWREFVDYLINTDLASYADDHWTPYYLYCTPCLINYDIIAKVETLWRDQAYAIHQLGLDQQIRPRWRHSTSNNVTDAATVYFSQLTKEHVRKLHEKFRLDLEMFGYDAERYYELATAIS</sequence>
<evidence type="ECO:0000256" key="4">
    <source>
        <dbReference type="ARBA" id="ARBA00022692"/>
    </source>
</evidence>
<accession>A0A232FAS1</accession>
<evidence type="ECO:0000256" key="8">
    <source>
        <dbReference type="ARBA" id="ARBA00023180"/>
    </source>
</evidence>
<dbReference type="EMBL" id="NNAY01000585">
    <property type="protein sequence ID" value="OXU27538.1"/>
    <property type="molecule type" value="Genomic_DNA"/>
</dbReference>
<keyword evidence="4" id="KW-0812">Transmembrane</keyword>
<keyword evidence="5" id="KW-1133">Transmembrane helix</keyword>
<name>A0A232FAS1_9HYME</name>
<dbReference type="Pfam" id="PF03567">
    <property type="entry name" value="Sulfotransfer_2"/>
    <property type="match status" value="1"/>
</dbReference>
<comment type="subcellular location">
    <subcellularLocation>
        <location evidence="1 9">Golgi apparatus membrane</location>
        <topology evidence="1 9">Single-pass type II membrane protein</topology>
    </subcellularLocation>
</comment>
<reference evidence="10 11" key="1">
    <citation type="journal article" date="2017" name="Curr. Biol.">
        <title>The Evolution of Venom by Co-option of Single-Copy Genes.</title>
        <authorList>
            <person name="Martinson E.O."/>
            <person name="Mrinalini"/>
            <person name="Kelkar Y.D."/>
            <person name="Chang C.H."/>
            <person name="Werren J.H."/>
        </authorList>
    </citation>
    <scope>NUCLEOTIDE SEQUENCE [LARGE SCALE GENOMIC DNA]</scope>
    <source>
        <strain evidence="10 11">Alberta</strain>
        <tissue evidence="10">Whole body</tissue>
    </source>
</reference>
<evidence type="ECO:0000256" key="9">
    <source>
        <dbReference type="RuleBase" id="RU364020"/>
    </source>
</evidence>
<dbReference type="InterPro" id="IPR005331">
    <property type="entry name" value="Sulfotransferase"/>
</dbReference>
<dbReference type="EC" id="2.8.2.-" evidence="9"/>
<dbReference type="STRING" id="543379.A0A232FAS1"/>